<gene>
    <name evidence="1" type="ORF">A8990_10344</name>
</gene>
<dbReference type="AlphaFoldDB" id="A0A3D9SD08"/>
<evidence type="ECO:0000313" key="2">
    <source>
        <dbReference type="Proteomes" id="UP000256304"/>
    </source>
</evidence>
<dbReference type="EMBL" id="QTTN01000003">
    <property type="protein sequence ID" value="REE92746.1"/>
    <property type="molecule type" value="Genomic_DNA"/>
</dbReference>
<protein>
    <submittedName>
        <fullName evidence="1">Uncharacterized protein</fullName>
    </submittedName>
</protein>
<dbReference type="Proteomes" id="UP000256304">
    <property type="component" value="Unassembled WGS sequence"/>
</dbReference>
<accession>A0A3D9SD08</accession>
<comment type="caution">
    <text evidence="1">The sequence shown here is derived from an EMBL/GenBank/DDBJ whole genome shotgun (WGS) entry which is preliminary data.</text>
</comment>
<proteinExistence type="predicted"/>
<reference evidence="1 2" key="1">
    <citation type="submission" date="2018-08" db="EMBL/GenBank/DDBJ databases">
        <title>Genomic Encyclopedia of Type Strains, Phase III (KMG-III): the genomes of soil and plant-associated and newly described type strains.</title>
        <authorList>
            <person name="Whitman W."/>
        </authorList>
    </citation>
    <scope>NUCLEOTIDE SEQUENCE [LARGE SCALE GENOMIC DNA]</scope>
    <source>
        <strain evidence="1 2">CGMCC 1.10966</strain>
    </source>
</reference>
<evidence type="ECO:0000313" key="1">
    <source>
        <dbReference type="EMBL" id="REE92746.1"/>
    </source>
</evidence>
<name>A0A3D9SD08_9BACL</name>
<sequence>MMVTCRGFAMLLSARDQVYTCSKIFGGRRMIL</sequence>
<keyword evidence="2" id="KW-1185">Reference proteome</keyword>
<organism evidence="1 2">
    <name type="scientific">Paenibacillus taihuensis</name>
    <dbReference type="NCBI Taxonomy" id="1156355"/>
    <lineage>
        <taxon>Bacteria</taxon>
        <taxon>Bacillati</taxon>
        <taxon>Bacillota</taxon>
        <taxon>Bacilli</taxon>
        <taxon>Bacillales</taxon>
        <taxon>Paenibacillaceae</taxon>
        <taxon>Paenibacillus</taxon>
    </lineage>
</organism>